<dbReference type="OrthoDB" id="1430424at2759"/>
<reference evidence="1 2" key="1">
    <citation type="journal article" date="2019" name="Genome Biol. Evol.">
        <title>Insights into the evolution of the New World diploid cottons (Gossypium, subgenus Houzingenia) based on genome sequencing.</title>
        <authorList>
            <person name="Grover C.E."/>
            <person name="Arick M.A. 2nd"/>
            <person name="Thrash A."/>
            <person name="Conover J.L."/>
            <person name="Sanders W.S."/>
            <person name="Peterson D.G."/>
            <person name="Frelichowski J.E."/>
            <person name="Scheffler J.A."/>
            <person name="Scheffler B.E."/>
            <person name="Wendel J.F."/>
        </authorList>
    </citation>
    <scope>NUCLEOTIDE SEQUENCE [LARGE SCALE GENOMIC DNA]</scope>
    <source>
        <strain evidence="1">1</strain>
        <tissue evidence="1">Leaf</tissue>
    </source>
</reference>
<evidence type="ECO:0000313" key="2">
    <source>
        <dbReference type="Proteomes" id="UP000593576"/>
    </source>
</evidence>
<gene>
    <name evidence="1" type="ORF">Goshw_029332</name>
</gene>
<name>A0A7J9N9J5_GOSSC</name>
<dbReference type="Proteomes" id="UP000593576">
    <property type="component" value="Unassembled WGS sequence"/>
</dbReference>
<organism evidence="1 2">
    <name type="scientific">Gossypium schwendimanii</name>
    <name type="common">Cotton</name>
    <dbReference type="NCBI Taxonomy" id="34291"/>
    <lineage>
        <taxon>Eukaryota</taxon>
        <taxon>Viridiplantae</taxon>
        <taxon>Streptophyta</taxon>
        <taxon>Embryophyta</taxon>
        <taxon>Tracheophyta</taxon>
        <taxon>Spermatophyta</taxon>
        <taxon>Magnoliopsida</taxon>
        <taxon>eudicotyledons</taxon>
        <taxon>Gunneridae</taxon>
        <taxon>Pentapetalae</taxon>
        <taxon>rosids</taxon>
        <taxon>malvids</taxon>
        <taxon>Malvales</taxon>
        <taxon>Malvaceae</taxon>
        <taxon>Malvoideae</taxon>
        <taxon>Gossypium</taxon>
    </lineage>
</organism>
<dbReference type="EMBL" id="JABFAF010276666">
    <property type="protein sequence ID" value="MBA0879952.1"/>
    <property type="molecule type" value="Genomic_DNA"/>
</dbReference>
<accession>A0A7J9N9J5</accession>
<comment type="caution">
    <text evidence="1">The sequence shown here is derived from an EMBL/GenBank/DDBJ whole genome shotgun (WGS) entry which is preliminary data.</text>
</comment>
<dbReference type="AlphaFoldDB" id="A0A7J9N9J5"/>
<sequence length="64" mass="7504">MERGFLIRWKIMRLSESDQKRHCRRKVIVWLKDIYQNYGTLPVLVGLQPESNKRGITSAFLGGI</sequence>
<keyword evidence="2" id="KW-1185">Reference proteome</keyword>
<protein>
    <submittedName>
        <fullName evidence="1">Uncharacterized protein</fullName>
    </submittedName>
</protein>
<proteinExistence type="predicted"/>
<evidence type="ECO:0000313" key="1">
    <source>
        <dbReference type="EMBL" id="MBA0879952.1"/>
    </source>
</evidence>